<dbReference type="InterPro" id="IPR017853">
    <property type="entry name" value="GH"/>
</dbReference>
<evidence type="ECO:0008006" key="3">
    <source>
        <dbReference type="Google" id="ProtNLM"/>
    </source>
</evidence>
<dbReference type="EMBL" id="QEKH01000015">
    <property type="protein sequence ID" value="PVY41007.1"/>
    <property type="molecule type" value="Genomic_DNA"/>
</dbReference>
<evidence type="ECO:0000313" key="1">
    <source>
        <dbReference type="EMBL" id="PVY41007.1"/>
    </source>
</evidence>
<dbReference type="AlphaFoldDB" id="A0A2U1AXM4"/>
<evidence type="ECO:0000313" key="2">
    <source>
        <dbReference type="Proteomes" id="UP000245959"/>
    </source>
</evidence>
<dbReference type="RefSeq" id="WP_116884213.1">
    <property type="nucleotide sequence ID" value="NZ_CABMMC010000096.1"/>
</dbReference>
<name>A0A2U1AXM4_9BACT</name>
<comment type="caution">
    <text evidence="1">The sequence shown here is derived from an EMBL/GenBank/DDBJ whole genome shotgun (WGS) entry which is preliminary data.</text>
</comment>
<sequence>MKFLIVALGCLCISLSGLEIDTSFSPDMKGRQLIRTRFNAAENRVEFRKDGASYYQAARTVPAEIPPGSAVTVTAGIDFDDPAGTDAKHTQLRLVFLDAAGKTVFSQGENGKGIPLRHTAGKSENFSCSYRAPANVHSLKVLIKSHVPVTMDVHNIRISVKEPAEAAGVPFTIRSIEPDSIANHSFLNHKPAGKFGWAEVRDGDFVFPNGETVRWFGINLVASRVFDWKSHAEADALAAKLAALGVNMVRLHHLAPGWQQCEPLFTDGTKSTLEFSDRALEKLDYLLAALKKQGIYVTNEIVDASLCPAEGEIPYWSKGKSIHQLKLLMMFDPDVKEYVKRWVRGFYCRPNRYTGIPLIRDPQLACLGIVNEISIGYHNGSLARNLPDRARAILNRQYQADRKRRGLLEQAFDFELREPDSVRYFHDMLQGAFAEWKQFVQGLGYGGVFSGSNFGENFYHHSASAGSGMDFMDAHLYWGFAGYMDGVDAKTRLLPGDRWNDLVKPPYNENAYTKELFARFSMSSLSDMPLVSSEHRTSIADFQRSKYRTAGLPFFATIHAFQEWDGFYVFASQGGNDNRIGHRLDVRFDTAYLATFPLAAYLLRAGVIRPAVQTVYYRLAEEDIFGKPRSPGFYHDGMFSVPEQHKLRMLYPQREAGKKYPGEIPFADAKKLPRYTGDTIGGDTGEFVRNWKKGSFLIRTARVQGVEGFFDAGERFELPDCAFRMESPFGVCFLSAGESEFLAKAPRLLLTAVNSSINSGDINARRKGWSLPGTAPARILPVRGRLELKNGRYDVWSLDENGKRNRRIARNAAGFDFDTGRDRTVWYELARCP</sequence>
<organism evidence="1 2">
    <name type="scientific">Victivallis vadensis</name>
    <dbReference type="NCBI Taxonomy" id="172901"/>
    <lineage>
        <taxon>Bacteria</taxon>
        <taxon>Pseudomonadati</taxon>
        <taxon>Lentisphaerota</taxon>
        <taxon>Lentisphaeria</taxon>
        <taxon>Victivallales</taxon>
        <taxon>Victivallaceae</taxon>
        <taxon>Victivallis</taxon>
    </lineage>
</organism>
<keyword evidence="2" id="KW-1185">Reference proteome</keyword>
<protein>
    <recommendedName>
        <fullName evidence="3">Glycoside hydrolase family 42 N-terminal domain-containing protein</fullName>
    </recommendedName>
</protein>
<dbReference type="Proteomes" id="UP000245959">
    <property type="component" value="Unassembled WGS sequence"/>
</dbReference>
<dbReference type="OrthoDB" id="2609001at2"/>
<proteinExistence type="predicted"/>
<accession>A0A2U1AXM4</accession>
<reference evidence="1 2" key="1">
    <citation type="submission" date="2018-04" db="EMBL/GenBank/DDBJ databases">
        <title>Genomic Encyclopedia of Type Strains, Phase IV (KMG-IV): sequencing the most valuable type-strain genomes for metagenomic binning, comparative biology and taxonomic classification.</title>
        <authorList>
            <person name="Goeker M."/>
        </authorList>
    </citation>
    <scope>NUCLEOTIDE SEQUENCE [LARGE SCALE GENOMIC DNA]</scope>
    <source>
        <strain evidence="1 2">DSM 14823</strain>
    </source>
</reference>
<dbReference type="GeneID" id="78295516"/>
<dbReference type="SUPFAM" id="SSF51445">
    <property type="entry name" value="(Trans)glycosidases"/>
    <property type="match status" value="1"/>
</dbReference>
<gene>
    <name evidence="1" type="ORF">C8D82_11558</name>
</gene>
<dbReference type="Gene3D" id="3.20.20.80">
    <property type="entry name" value="Glycosidases"/>
    <property type="match status" value="1"/>
</dbReference>